<evidence type="ECO:0000313" key="1">
    <source>
        <dbReference type="EMBL" id="SEE87168.1"/>
    </source>
</evidence>
<dbReference type="RefSeq" id="WP_083360788.1">
    <property type="nucleotide sequence ID" value="NZ_FNTV01000001.1"/>
</dbReference>
<dbReference type="InterPro" id="IPR036102">
    <property type="entry name" value="OsmC/Ohrsf"/>
</dbReference>
<dbReference type="PANTHER" id="PTHR35368">
    <property type="entry name" value="HYDROPEROXIDE REDUCTASE"/>
    <property type="match status" value="1"/>
</dbReference>
<proteinExistence type="predicted"/>
<dbReference type="InterPro" id="IPR003718">
    <property type="entry name" value="OsmC/Ohr_fam"/>
</dbReference>
<sequence length="187" mass="19879">MSESTLAQSQQSETIDDAAQRSARLGEAGAAWTQRIGANPENAKLTYKVAGVGVGSVATRISSGKHQFTVDEPAALAGDDTAASPVEYALGAVISCQVVVYRLYAEQLGIQVDDITINAEGDLDVRGLFGIDDTIRPGFSDIRLAVNITGPESQERYDELARTVEARCPVQDLFSNATPFSTVITKV</sequence>
<name>A0A1H5MFF4_9MICC</name>
<dbReference type="SUPFAM" id="SSF82784">
    <property type="entry name" value="OsmC-like"/>
    <property type="match status" value="1"/>
</dbReference>
<dbReference type="Proteomes" id="UP000182725">
    <property type="component" value="Unassembled WGS sequence"/>
</dbReference>
<evidence type="ECO:0000313" key="2">
    <source>
        <dbReference type="Proteomes" id="UP000182725"/>
    </source>
</evidence>
<dbReference type="PANTHER" id="PTHR35368:SF1">
    <property type="entry name" value="HYDROPEROXIDE REDUCTASE"/>
    <property type="match status" value="1"/>
</dbReference>
<accession>A0A1H5MFF4</accession>
<dbReference type="EMBL" id="FNTV01000001">
    <property type="protein sequence ID" value="SEE87168.1"/>
    <property type="molecule type" value="Genomic_DNA"/>
</dbReference>
<dbReference type="AlphaFoldDB" id="A0A1H5MFF4"/>
<dbReference type="InterPro" id="IPR015946">
    <property type="entry name" value="KH_dom-like_a/b"/>
</dbReference>
<dbReference type="InterPro" id="IPR052924">
    <property type="entry name" value="OsmC/Ohr_hydroprdx_reductase"/>
</dbReference>
<organism evidence="1 2">
    <name type="scientific">Arthrobacter alpinus</name>
    <dbReference type="NCBI Taxonomy" id="656366"/>
    <lineage>
        <taxon>Bacteria</taxon>
        <taxon>Bacillati</taxon>
        <taxon>Actinomycetota</taxon>
        <taxon>Actinomycetes</taxon>
        <taxon>Micrococcales</taxon>
        <taxon>Micrococcaceae</taxon>
        <taxon>Arthrobacter</taxon>
    </lineage>
</organism>
<dbReference type="Pfam" id="PF02566">
    <property type="entry name" value="OsmC"/>
    <property type="match status" value="1"/>
</dbReference>
<gene>
    <name evidence="1" type="ORF">SAMN04489740_2873</name>
</gene>
<reference evidence="1 2" key="1">
    <citation type="submission" date="2016-10" db="EMBL/GenBank/DDBJ databases">
        <authorList>
            <person name="de Groot N.N."/>
        </authorList>
    </citation>
    <scope>NUCLEOTIDE SEQUENCE [LARGE SCALE GENOMIC DNA]</scope>
    <source>
        <strain evidence="1 2">DSM 22274</strain>
    </source>
</reference>
<dbReference type="Gene3D" id="3.30.300.20">
    <property type="match status" value="1"/>
</dbReference>
<protein>
    <submittedName>
        <fullName evidence="1">Uncharacterized OsmC-related protein</fullName>
    </submittedName>
</protein>